<comment type="catalytic activity">
    <reaction evidence="15">
        <text>a 5,6-dihydrouridine in mRNA + NAD(+) = a uridine in mRNA + NADH + H(+)</text>
        <dbReference type="Rhea" id="RHEA:69851"/>
        <dbReference type="Rhea" id="RHEA-COMP:14658"/>
        <dbReference type="Rhea" id="RHEA-COMP:17789"/>
        <dbReference type="ChEBI" id="CHEBI:15378"/>
        <dbReference type="ChEBI" id="CHEBI:57540"/>
        <dbReference type="ChEBI" id="CHEBI:57945"/>
        <dbReference type="ChEBI" id="CHEBI:65315"/>
        <dbReference type="ChEBI" id="CHEBI:74443"/>
    </reaction>
    <physiologicalReaction direction="right-to-left" evidence="15">
        <dbReference type="Rhea" id="RHEA:69853"/>
    </physiologicalReaction>
</comment>
<feature type="zinc finger region" description="C3H1-type" evidence="18">
    <location>
        <begin position="124"/>
        <end position="149"/>
    </location>
</feature>
<evidence type="ECO:0000256" key="15">
    <source>
        <dbReference type="ARBA" id="ARBA00048342"/>
    </source>
</evidence>
<keyword evidence="3 19" id="KW-0285">Flavoprotein</keyword>
<feature type="domain" description="C3H1-type" evidence="21">
    <location>
        <begin position="124"/>
        <end position="149"/>
    </location>
</feature>
<dbReference type="Gene3D" id="3.20.20.70">
    <property type="entry name" value="Aldolase class I"/>
    <property type="match status" value="1"/>
</dbReference>
<keyword evidence="13" id="KW-0520">NAD</keyword>
<dbReference type="PROSITE" id="PS50103">
    <property type="entry name" value="ZF_C3H1"/>
    <property type="match status" value="1"/>
</dbReference>
<keyword evidence="10 18" id="KW-0862">Zinc</keyword>
<evidence type="ECO:0000256" key="20">
    <source>
        <dbReference type="SAM" id="MobiDB-lite"/>
    </source>
</evidence>
<dbReference type="AlphaFoldDB" id="A0A2P6N182"/>
<feature type="compositionally biased region" description="Basic and acidic residues" evidence="20">
    <location>
        <begin position="190"/>
        <end position="263"/>
    </location>
</feature>
<comment type="cofactor">
    <cofactor evidence="1 19">
        <name>FMN</name>
        <dbReference type="ChEBI" id="CHEBI:58210"/>
    </cofactor>
</comment>
<dbReference type="InterPro" id="IPR013785">
    <property type="entry name" value="Aldolase_TIM"/>
</dbReference>
<evidence type="ECO:0000256" key="4">
    <source>
        <dbReference type="ARBA" id="ARBA00022643"/>
    </source>
</evidence>
<dbReference type="GO" id="GO:0008270">
    <property type="term" value="F:zinc ion binding"/>
    <property type="evidence" value="ECO:0007669"/>
    <property type="project" value="UniProtKB-KW"/>
</dbReference>
<dbReference type="GO" id="GO:0106414">
    <property type="term" value="F:mRNA dihydrouridine synthase activity"/>
    <property type="evidence" value="ECO:0007669"/>
    <property type="project" value="RHEA"/>
</dbReference>
<keyword evidence="7 18" id="KW-0479">Metal-binding</keyword>
<dbReference type="GO" id="GO:0102265">
    <property type="term" value="F:tRNA-dihydrouridine47 synthase activity"/>
    <property type="evidence" value="ECO:0007669"/>
    <property type="project" value="UniProtKB-EC"/>
</dbReference>
<keyword evidence="23" id="KW-1185">Reference proteome</keyword>
<evidence type="ECO:0000256" key="2">
    <source>
        <dbReference type="ARBA" id="ARBA00012376"/>
    </source>
</evidence>
<protein>
    <recommendedName>
        <fullName evidence="2 19">tRNA-dihydrouridine(47) synthase [NAD(P)(+)]</fullName>
        <ecNumber evidence="19">1.3.1.-</ecNumber>
    </recommendedName>
    <alternativeName>
        <fullName evidence="19">tRNA-dihydrouridine synthase 3</fullName>
    </alternativeName>
</protein>
<feature type="compositionally biased region" description="Basic and acidic residues" evidence="20">
    <location>
        <begin position="60"/>
        <end position="73"/>
    </location>
</feature>
<dbReference type="InParanoid" id="A0A2P6N182"/>
<feature type="compositionally biased region" description="Basic and acidic residues" evidence="20">
    <location>
        <begin position="270"/>
        <end position="280"/>
    </location>
</feature>
<evidence type="ECO:0000256" key="3">
    <source>
        <dbReference type="ARBA" id="ARBA00022630"/>
    </source>
</evidence>
<dbReference type="EC" id="1.3.1.-" evidence="19"/>
<dbReference type="SUPFAM" id="SSF51395">
    <property type="entry name" value="FMN-linked oxidoreductases"/>
    <property type="match status" value="1"/>
</dbReference>
<evidence type="ECO:0000256" key="13">
    <source>
        <dbReference type="ARBA" id="ARBA00023027"/>
    </source>
</evidence>
<comment type="catalytic activity">
    <reaction evidence="16">
        <text>a 5,6-dihydrouridine in mRNA + NADP(+) = a uridine in mRNA + NADPH + H(+)</text>
        <dbReference type="Rhea" id="RHEA:69855"/>
        <dbReference type="Rhea" id="RHEA-COMP:14658"/>
        <dbReference type="Rhea" id="RHEA-COMP:17789"/>
        <dbReference type="ChEBI" id="CHEBI:15378"/>
        <dbReference type="ChEBI" id="CHEBI:57783"/>
        <dbReference type="ChEBI" id="CHEBI:58349"/>
        <dbReference type="ChEBI" id="CHEBI:65315"/>
        <dbReference type="ChEBI" id="CHEBI:74443"/>
    </reaction>
    <physiologicalReaction direction="right-to-left" evidence="16">
        <dbReference type="Rhea" id="RHEA:69857"/>
    </physiologicalReaction>
</comment>
<evidence type="ECO:0000256" key="12">
    <source>
        <dbReference type="ARBA" id="ARBA00023002"/>
    </source>
</evidence>
<name>A0A2P6N182_9EUKA</name>
<dbReference type="Pfam" id="PF01207">
    <property type="entry name" value="Dus"/>
    <property type="match status" value="1"/>
</dbReference>
<comment type="similarity">
    <text evidence="19">Belongs to the dus family. Dus3 subfamily.</text>
</comment>
<dbReference type="GO" id="GO:0006397">
    <property type="term" value="P:mRNA processing"/>
    <property type="evidence" value="ECO:0007669"/>
    <property type="project" value="UniProtKB-KW"/>
</dbReference>
<evidence type="ECO:0000256" key="10">
    <source>
        <dbReference type="ARBA" id="ARBA00022833"/>
    </source>
</evidence>
<dbReference type="InterPro" id="IPR035587">
    <property type="entry name" value="DUS-like_FMN-bd"/>
</dbReference>
<dbReference type="PANTHER" id="PTHR45846">
    <property type="entry name" value="TRNA-DIHYDROURIDINE(47) SYNTHASE [NAD(P)(+)]-LIKE"/>
    <property type="match status" value="1"/>
</dbReference>
<dbReference type="GO" id="GO:0050660">
    <property type="term" value="F:flavin adenine dinucleotide binding"/>
    <property type="evidence" value="ECO:0007669"/>
    <property type="project" value="UniProtKB-UniRule"/>
</dbReference>
<keyword evidence="9 18" id="KW-0863">Zinc-finger</keyword>
<evidence type="ECO:0000256" key="14">
    <source>
        <dbReference type="ARBA" id="ARBA00048266"/>
    </source>
</evidence>
<evidence type="ECO:0000259" key="21">
    <source>
        <dbReference type="PROSITE" id="PS50103"/>
    </source>
</evidence>
<evidence type="ECO:0000256" key="1">
    <source>
        <dbReference type="ARBA" id="ARBA00001917"/>
    </source>
</evidence>
<evidence type="ECO:0000256" key="7">
    <source>
        <dbReference type="ARBA" id="ARBA00022723"/>
    </source>
</evidence>
<feature type="region of interest" description="Disordered" evidence="20">
    <location>
        <begin position="190"/>
        <end position="280"/>
    </location>
</feature>
<feature type="region of interest" description="Disordered" evidence="20">
    <location>
        <begin position="27"/>
        <end position="83"/>
    </location>
</feature>
<dbReference type="OrthoDB" id="259935at2759"/>
<evidence type="ECO:0000256" key="17">
    <source>
        <dbReference type="ARBA" id="ARBA00049513"/>
    </source>
</evidence>
<dbReference type="GO" id="GO:0003723">
    <property type="term" value="F:RNA binding"/>
    <property type="evidence" value="ECO:0007669"/>
    <property type="project" value="TreeGrafter"/>
</dbReference>
<dbReference type="FunCoup" id="A0A2P6N182">
    <property type="interactions" value="366"/>
</dbReference>
<evidence type="ECO:0000313" key="22">
    <source>
        <dbReference type="EMBL" id="PRP77724.1"/>
    </source>
</evidence>
<evidence type="ECO:0000256" key="5">
    <source>
        <dbReference type="ARBA" id="ARBA00022664"/>
    </source>
</evidence>
<reference evidence="22 23" key="1">
    <citation type="journal article" date="2018" name="Genome Biol. Evol.">
        <title>Multiple Roots of Fruiting Body Formation in Amoebozoa.</title>
        <authorList>
            <person name="Hillmann F."/>
            <person name="Forbes G."/>
            <person name="Novohradska S."/>
            <person name="Ferling I."/>
            <person name="Riege K."/>
            <person name="Groth M."/>
            <person name="Westermann M."/>
            <person name="Marz M."/>
            <person name="Spaller T."/>
            <person name="Winckler T."/>
            <person name="Schaap P."/>
            <person name="Glockner G."/>
        </authorList>
    </citation>
    <scope>NUCLEOTIDE SEQUENCE [LARGE SCALE GENOMIC DNA]</scope>
    <source>
        <strain evidence="22 23">Jena</strain>
    </source>
</reference>
<dbReference type="FunFam" id="3.20.20.70:FF:000067">
    <property type="entry name" value="tRNA-dihydrouridine(47) synthase [NAD(P)(+)]"/>
    <property type="match status" value="1"/>
</dbReference>
<comment type="catalytic activity">
    <reaction evidence="17">
        <text>5,6-dihydrouridine(47) in tRNA + NADP(+) = uridine(47) in tRNA + NADPH + H(+)</text>
        <dbReference type="Rhea" id="RHEA:53360"/>
        <dbReference type="Rhea" id="RHEA-COMP:13539"/>
        <dbReference type="Rhea" id="RHEA-COMP:13540"/>
        <dbReference type="ChEBI" id="CHEBI:15378"/>
        <dbReference type="ChEBI" id="CHEBI:57783"/>
        <dbReference type="ChEBI" id="CHEBI:58349"/>
        <dbReference type="ChEBI" id="CHEBI:65315"/>
        <dbReference type="ChEBI" id="CHEBI:74443"/>
        <dbReference type="EC" id="1.3.1.89"/>
    </reaction>
    <physiologicalReaction direction="right-to-left" evidence="17">
        <dbReference type="Rhea" id="RHEA:53362"/>
    </physiologicalReaction>
</comment>
<gene>
    <name evidence="22" type="ORF">PROFUN_00585</name>
</gene>
<dbReference type="InterPro" id="IPR018517">
    <property type="entry name" value="tRNA_hU_synthase_CS"/>
</dbReference>
<keyword evidence="5" id="KW-0507">mRNA processing</keyword>
<evidence type="ECO:0000256" key="16">
    <source>
        <dbReference type="ARBA" id="ARBA00049447"/>
    </source>
</evidence>
<dbReference type="STRING" id="1890364.A0A2P6N182"/>
<keyword evidence="6 19" id="KW-0819">tRNA processing</keyword>
<keyword evidence="4 19" id="KW-0288">FMN</keyword>
<evidence type="ECO:0000256" key="18">
    <source>
        <dbReference type="PROSITE-ProRule" id="PRU00723"/>
    </source>
</evidence>
<keyword evidence="8" id="KW-0677">Repeat</keyword>
<dbReference type="PROSITE" id="PS01136">
    <property type="entry name" value="UPF0034"/>
    <property type="match status" value="1"/>
</dbReference>
<comment type="caution">
    <text evidence="22">The sequence shown here is derived from an EMBL/GenBank/DDBJ whole genome shotgun (WGS) entry which is preliminary data.</text>
</comment>
<evidence type="ECO:0000256" key="6">
    <source>
        <dbReference type="ARBA" id="ARBA00022694"/>
    </source>
</evidence>
<evidence type="ECO:0000256" key="19">
    <source>
        <dbReference type="RuleBase" id="RU291113"/>
    </source>
</evidence>
<evidence type="ECO:0000256" key="9">
    <source>
        <dbReference type="ARBA" id="ARBA00022771"/>
    </source>
</evidence>
<dbReference type="PANTHER" id="PTHR45846:SF1">
    <property type="entry name" value="TRNA-DIHYDROURIDINE(47) SYNTHASE [NAD(P)(+)]-LIKE"/>
    <property type="match status" value="1"/>
</dbReference>
<dbReference type="EMBL" id="MDYQ01000257">
    <property type="protein sequence ID" value="PRP77724.1"/>
    <property type="molecule type" value="Genomic_DNA"/>
</dbReference>
<dbReference type="InterPro" id="IPR000571">
    <property type="entry name" value="Znf_CCCH"/>
</dbReference>
<dbReference type="CDD" id="cd02801">
    <property type="entry name" value="DUS_like_FMN"/>
    <property type="match status" value="1"/>
</dbReference>
<evidence type="ECO:0000256" key="11">
    <source>
        <dbReference type="ARBA" id="ARBA00022857"/>
    </source>
</evidence>
<comment type="catalytic activity">
    <reaction evidence="14">
        <text>5,6-dihydrouridine(47) in tRNA + NAD(+) = uridine(47) in tRNA + NADH + H(+)</text>
        <dbReference type="Rhea" id="RHEA:53364"/>
        <dbReference type="Rhea" id="RHEA-COMP:13539"/>
        <dbReference type="Rhea" id="RHEA-COMP:13540"/>
        <dbReference type="ChEBI" id="CHEBI:15378"/>
        <dbReference type="ChEBI" id="CHEBI:57540"/>
        <dbReference type="ChEBI" id="CHEBI:57945"/>
        <dbReference type="ChEBI" id="CHEBI:65315"/>
        <dbReference type="ChEBI" id="CHEBI:74443"/>
        <dbReference type="EC" id="1.3.1.89"/>
    </reaction>
    <physiologicalReaction direction="right-to-left" evidence="14">
        <dbReference type="Rhea" id="RHEA:53366"/>
    </physiologicalReaction>
</comment>
<keyword evidence="11" id="KW-0521">NADP</keyword>
<evidence type="ECO:0000256" key="8">
    <source>
        <dbReference type="ARBA" id="ARBA00022737"/>
    </source>
</evidence>
<organism evidence="22 23">
    <name type="scientific">Planoprotostelium fungivorum</name>
    <dbReference type="NCBI Taxonomy" id="1890364"/>
    <lineage>
        <taxon>Eukaryota</taxon>
        <taxon>Amoebozoa</taxon>
        <taxon>Evosea</taxon>
        <taxon>Variosea</taxon>
        <taxon>Cavosteliida</taxon>
        <taxon>Cavosteliaceae</taxon>
        <taxon>Planoprotostelium</taxon>
    </lineage>
</organism>
<sequence length="634" mass="72828">MESKEEIRKFDAPVKKEFLKAHGEKRTFDDVDDDGTNVSATSHTCNDKIQNPTTMDDNMESAKKEDVKKDGKSGKLSMRQKKKQRVEELKKSICLAIAQGNECHRQNHDVAQFLKEKPEDLPGRCPFYERKGYCPYGIACRFGSIHTVDGKNIRNEQSVELKFTLQKKKYSYPRSQPIIRELRAAAREIKEKGETQEKGENATKEGSDEEKGEKKEEKEEERKEKKEEERKEKKEGEREEEKEEEKEQKKGDGNEPKIHRMMEQSEEGTEIDRETRTRGEERKKIDYRGKLYLAPLTTVGNLPYRRLCKRLGADITCGEMALGANILEGQPSEWALLKRHASEDLFGVQICGAHADILTRTAEVISNEMKVDFIDINMGCPIDLIYNKGAGSALLERKNKMRDIIQSVSRVITDDIALTIKVRTGKDEKKPTVHHLFPFFQSWGATAVTIHGRSRQQRYSREADWQYIKECASLTSLPVIGNGDVFSYTDYLDHLENSPVTTVMLARGALIKPWLFTEIKERRHWDITSKERLSLMEDFCKFGLDHWGSDQQGVDQTRRFFLEWISFTHRYIPVGVLEVLPPKINLRAPAMVGRDELETKMLSADPKDWIELSNMFLGKPADTFAFAPKHKASG</sequence>
<accession>A0A2P6N182</accession>
<feature type="compositionally biased region" description="Polar residues" evidence="20">
    <location>
        <begin position="36"/>
        <end position="56"/>
    </location>
</feature>
<evidence type="ECO:0000313" key="23">
    <source>
        <dbReference type="Proteomes" id="UP000241769"/>
    </source>
</evidence>
<dbReference type="Proteomes" id="UP000241769">
    <property type="component" value="Unassembled WGS sequence"/>
</dbReference>
<keyword evidence="12 19" id="KW-0560">Oxidoreductase</keyword>
<proteinExistence type="inferred from homology"/>